<reference evidence="1 2" key="1">
    <citation type="submission" date="2017-04" db="EMBL/GenBank/DDBJ databases">
        <authorList>
            <person name="Afonso C.L."/>
            <person name="Miller P.J."/>
            <person name="Scott M.A."/>
            <person name="Spackman E."/>
            <person name="Goraichik I."/>
            <person name="Dimitrov K.M."/>
            <person name="Suarez D.L."/>
            <person name="Swayne D.E."/>
        </authorList>
    </citation>
    <scope>NUCLEOTIDE SEQUENCE [LARGE SCALE GENOMIC DNA]</scope>
    <source>
        <strain evidence="1 2">11</strain>
    </source>
</reference>
<dbReference type="STRING" id="1852522.SAMN06295960_3574"/>
<name>A0A1X7LIX1_9BACL</name>
<dbReference type="AlphaFoldDB" id="A0A1X7LIX1"/>
<accession>A0A1X7LIX1</accession>
<sequence length="51" mass="5793">MNYFIYLSCKNSKIVSSNTQIAVVAAALFVVSLRHKVSKEYQPQSTCTMYE</sequence>
<protein>
    <submittedName>
        <fullName evidence="1">Uncharacterized protein</fullName>
    </submittedName>
</protein>
<gene>
    <name evidence="1" type="ORF">SAMN06295960_3574</name>
</gene>
<organism evidence="1 2">
    <name type="scientific">Paenibacillus aquistagni</name>
    <dbReference type="NCBI Taxonomy" id="1852522"/>
    <lineage>
        <taxon>Bacteria</taxon>
        <taxon>Bacillati</taxon>
        <taxon>Bacillota</taxon>
        <taxon>Bacilli</taxon>
        <taxon>Bacillales</taxon>
        <taxon>Paenibacillaceae</taxon>
        <taxon>Paenibacillus</taxon>
    </lineage>
</organism>
<keyword evidence="2" id="KW-1185">Reference proteome</keyword>
<proteinExistence type="predicted"/>
<dbReference type="EMBL" id="FXAZ01000005">
    <property type="protein sequence ID" value="SMG53816.1"/>
    <property type="molecule type" value="Genomic_DNA"/>
</dbReference>
<evidence type="ECO:0000313" key="2">
    <source>
        <dbReference type="Proteomes" id="UP000193834"/>
    </source>
</evidence>
<evidence type="ECO:0000313" key="1">
    <source>
        <dbReference type="EMBL" id="SMG53816.1"/>
    </source>
</evidence>
<dbReference type="Proteomes" id="UP000193834">
    <property type="component" value="Unassembled WGS sequence"/>
</dbReference>